<keyword evidence="2" id="KW-0560">Oxidoreductase</keyword>
<dbReference type="InterPro" id="IPR027443">
    <property type="entry name" value="IPNS-like_sf"/>
</dbReference>
<dbReference type="Pfam" id="PF14226">
    <property type="entry name" value="DIOX_N"/>
    <property type="match status" value="1"/>
</dbReference>
<keyword evidence="2" id="KW-0479">Metal-binding</keyword>
<accession>A0AAD9HBU1</accession>
<dbReference type="GO" id="GO:0016491">
    <property type="term" value="F:oxidoreductase activity"/>
    <property type="evidence" value="ECO:0007669"/>
    <property type="project" value="UniProtKB-KW"/>
</dbReference>
<evidence type="ECO:0000313" key="4">
    <source>
        <dbReference type="EMBL" id="KAK2025069.1"/>
    </source>
</evidence>
<evidence type="ECO:0000256" key="2">
    <source>
        <dbReference type="RuleBase" id="RU003682"/>
    </source>
</evidence>
<protein>
    <submittedName>
        <fullName evidence="4">2OG-Fe(II) oxygenase</fullName>
    </submittedName>
</protein>
<feature type="domain" description="Fe2OG dioxygenase" evidence="3">
    <location>
        <begin position="215"/>
        <end position="338"/>
    </location>
</feature>
<dbReference type="InterPro" id="IPR005123">
    <property type="entry name" value="Oxoglu/Fe-dep_dioxygenase_dom"/>
</dbReference>
<evidence type="ECO:0000259" key="3">
    <source>
        <dbReference type="PROSITE" id="PS51471"/>
    </source>
</evidence>
<dbReference type="GO" id="GO:0046872">
    <property type="term" value="F:metal ion binding"/>
    <property type="evidence" value="ECO:0007669"/>
    <property type="project" value="UniProtKB-KW"/>
</dbReference>
<organism evidence="4 5">
    <name type="scientific">Colletotrichum zoysiae</name>
    <dbReference type="NCBI Taxonomy" id="1216348"/>
    <lineage>
        <taxon>Eukaryota</taxon>
        <taxon>Fungi</taxon>
        <taxon>Dikarya</taxon>
        <taxon>Ascomycota</taxon>
        <taxon>Pezizomycotina</taxon>
        <taxon>Sordariomycetes</taxon>
        <taxon>Hypocreomycetidae</taxon>
        <taxon>Glomerellales</taxon>
        <taxon>Glomerellaceae</taxon>
        <taxon>Colletotrichum</taxon>
        <taxon>Colletotrichum graminicola species complex</taxon>
    </lineage>
</organism>
<keyword evidence="5" id="KW-1185">Reference proteome</keyword>
<dbReference type="Pfam" id="PF03171">
    <property type="entry name" value="2OG-FeII_Oxy"/>
    <property type="match status" value="1"/>
</dbReference>
<dbReference type="InterPro" id="IPR026992">
    <property type="entry name" value="DIOX_N"/>
</dbReference>
<name>A0AAD9HBU1_9PEZI</name>
<evidence type="ECO:0000313" key="5">
    <source>
        <dbReference type="Proteomes" id="UP001232148"/>
    </source>
</evidence>
<dbReference type="PANTHER" id="PTHR47990">
    <property type="entry name" value="2-OXOGLUTARATE (2OG) AND FE(II)-DEPENDENT OXYGENASE SUPERFAMILY PROTEIN-RELATED"/>
    <property type="match status" value="1"/>
</dbReference>
<dbReference type="AlphaFoldDB" id="A0AAD9HBU1"/>
<dbReference type="InterPro" id="IPR050231">
    <property type="entry name" value="Iron_ascorbate_oxido_reductase"/>
</dbReference>
<dbReference type="Proteomes" id="UP001232148">
    <property type="component" value="Unassembled WGS sequence"/>
</dbReference>
<comment type="caution">
    <text evidence="4">The sequence shown here is derived from an EMBL/GenBank/DDBJ whole genome shotgun (WGS) entry which is preliminary data.</text>
</comment>
<keyword evidence="2" id="KW-0408">Iron</keyword>
<gene>
    <name evidence="4" type="ORF">LX32DRAFT_597473</name>
</gene>
<comment type="similarity">
    <text evidence="1 2">Belongs to the iron/ascorbate-dependent oxidoreductase family.</text>
</comment>
<dbReference type="Gene3D" id="2.60.120.330">
    <property type="entry name" value="B-lactam Antibiotic, Isopenicillin N Synthase, Chain"/>
    <property type="match status" value="1"/>
</dbReference>
<reference evidence="4" key="1">
    <citation type="submission" date="2021-06" db="EMBL/GenBank/DDBJ databases">
        <title>Comparative genomics, transcriptomics and evolutionary studies reveal genomic signatures of adaptation to plant cell wall in hemibiotrophic fungi.</title>
        <authorList>
            <consortium name="DOE Joint Genome Institute"/>
            <person name="Baroncelli R."/>
            <person name="Diaz J.F."/>
            <person name="Benocci T."/>
            <person name="Peng M."/>
            <person name="Battaglia E."/>
            <person name="Haridas S."/>
            <person name="Andreopoulos W."/>
            <person name="Labutti K."/>
            <person name="Pangilinan J."/>
            <person name="Floch G.L."/>
            <person name="Makela M.R."/>
            <person name="Henrissat B."/>
            <person name="Grigoriev I.V."/>
            <person name="Crouch J.A."/>
            <person name="De Vries R.P."/>
            <person name="Sukno S.A."/>
            <person name="Thon M.R."/>
        </authorList>
    </citation>
    <scope>NUCLEOTIDE SEQUENCE</scope>
    <source>
        <strain evidence="4">MAFF235873</strain>
    </source>
</reference>
<evidence type="ECO:0000256" key="1">
    <source>
        <dbReference type="ARBA" id="ARBA00008056"/>
    </source>
</evidence>
<sequence>MLSVAKGISRLARPGARKPLLNQARTLATVTDYNVAKLAATMPPGHEATVAQLETFTLPDRVTGSRGDIAMGKALVKAWRRDGILQVSMNEKQRGIFNEATAASRAFFSKPHEEKAACVDSQSYSGYIASGEEITDGIADYSEIFTVTKDLDLAEPRVRAKWPCHGPVPWPDYDMKQPMTTYMDYLGESGEKLLQLTELGLNVPSGSLTNLTDDGWHHMRVLSRFPPTHKTNGKGKKGRGIGSHTDYGLLVIAAQDDVGGLFIRPPYDGENFANWEKSSAGLKEDGEGWHYVPPVPNVFTVFPGDIMQYITNSYLPSTPHKVGLNTRDRFAFAYFHEPSFQAVAKPLPGYDAGQSPREGIHYGTHFTNMFLRNYPERITTKRMNAENRLALLQKDELRSVDSKRPNMDRVVPNVIKEAGQTFL</sequence>
<dbReference type="EMBL" id="MU842946">
    <property type="protein sequence ID" value="KAK2025069.1"/>
    <property type="molecule type" value="Genomic_DNA"/>
</dbReference>
<dbReference type="SUPFAM" id="SSF51197">
    <property type="entry name" value="Clavaminate synthase-like"/>
    <property type="match status" value="1"/>
</dbReference>
<proteinExistence type="inferred from homology"/>
<dbReference type="InterPro" id="IPR044861">
    <property type="entry name" value="IPNS-like_FE2OG_OXY"/>
</dbReference>
<dbReference type="GO" id="GO:0044283">
    <property type="term" value="P:small molecule biosynthetic process"/>
    <property type="evidence" value="ECO:0007669"/>
    <property type="project" value="UniProtKB-ARBA"/>
</dbReference>
<dbReference type="PROSITE" id="PS51471">
    <property type="entry name" value="FE2OG_OXY"/>
    <property type="match status" value="1"/>
</dbReference>